<evidence type="ECO:0000256" key="1">
    <source>
        <dbReference type="PIRSR" id="PIRSR004789-50"/>
    </source>
</evidence>
<sequence length="289" mass="30796">MSVPQPLRGALRVLFLGDICAEPGRKAVEQELVVLRQQLGVDFVIANAENAAGGYGITPAIAGALLKAGVGCITTGDHAYDRKEVWEYLGTEPRILRPLNFPPQAPGRGYGVYELGQETKGTDAARVKVAVVNLQGRVFMKALDCPFRTTLPALDEIRRETQVVFVDLHAEATAEKQAMGWFLDGRVSAVLGSHTHVQTADEAILAGGTAYITDAGMSGSFDSVLGMSKDLSLRRMVEMVPVRLHPATGDVRINGVWVDVEPASGRALAVGRLSHMVVPAGNQTSLAGV</sequence>
<feature type="binding site" evidence="2">
    <location>
        <position position="18"/>
    </location>
    <ligand>
        <name>Fe cation</name>
        <dbReference type="ChEBI" id="CHEBI:24875"/>
        <label>1</label>
    </ligand>
</feature>
<dbReference type="Pfam" id="PF13277">
    <property type="entry name" value="YmdB"/>
    <property type="match status" value="1"/>
</dbReference>
<feature type="binding site" evidence="2">
    <location>
        <position position="50"/>
    </location>
    <ligand>
        <name>Fe cation</name>
        <dbReference type="ChEBI" id="CHEBI:24875"/>
        <label>1</label>
    </ligand>
</feature>
<dbReference type="Proteomes" id="UP000779900">
    <property type="component" value="Unassembled WGS sequence"/>
</dbReference>
<dbReference type="EMBL" id="VGIR01000016">
    <property type="protein sequence ID" value="MBM3331010.1"/>
    <property type="molecule type" value="Genomic_DNA"/>
</dbReference>
<accession>A0A937XC82</accession>
<dbReference type="SUPFAM" id="SSF56300">
    <property type="entry name" value="Metallo-dependent phosphatases"/>
    <property type="match status" value="1"/>
</dbReference>
<dbReference type="CDD" id="cd07382">
    <property type="entry name" value="MPP_DR1281"/>
    <property type="match status" value="1"/>
</dbReference>
<feature type="binding site" evidence="2">
    <location>
        <position position="77"/>
    </location>
    <ligand>
        <name>Fe cation</name>
        <dbReference type="ChEBI" id="CHEBI:24875"/>
        <label>2</label>
    </ligand>
</feature>
<feature type="active site" description="Proton donor" evidence="1">
    <location>
        <position position="78"/>
    </location>
</feature>
<feature type="binding site" evidence="2">
    <location>
        <position position="49"/>
    </location>
    <ligand>
        <name>Fe cation</name>
        <dbReference type="ChEBI" id="CHEBI:24875"/>
        <label>2</label>
    </ligand>
</feature>
<dbReference type="Gene3D" id="3.60.21.10">
    <property type="match status" value="1"/>
</dbReference>
<dbReference type="AlphaFoldDB" id="A0A937XC82"/>
<dbReference type="InterPro" id="IPR005235">
    <property type="entry name" value="YmdB-like"/>
</dbReference>
<organism evidence="3 4">
    <name type="scientific">candidate division WOR-3 bacterium</name>
    <dbReference type="NCBI Taxonomy" id="2052148"/>
    <lineage>
        <taxon>Bacteria</taxon>
        <taxon>Bacteria division WOR-3</taxon>
    </lineage>
</organism>
<comment type="caution">
    <text evidence="3">The sequence shown here is derived from an EMBL/GenBank/DDBJ whole genome shotgun (WGS) entry which is preliminary data.</text>
</comment>
<evidence type="ECO:0000313" key="4">
    <source>
        <dbReference type="Proteomes" id="UP000779900"/>
    </source>
</evidence>
<evidence type="ECO:0000256" key="2">
    <source>
        <dbReference type="PIRSR" id="PIRSR004789-51"/>
    </source>
</evidence>
<dbReference type="NCBIfam" id="TIGR00282">
    <property type="entry name" value="TIGR00282 family metallophosphoesterase"/>
    <property type="match status" value="1"/>
</dbReference>
<name>A0A937XC82_UNCW3</name>
<feature type="binding site" evidence="2">
    <location>
        <position position="169"/>
    </location>
    <ligand>
        <name>Fe cation</name>
        <dbReference type="ChEBI" id="CHEBI:24875"/>
        <label>2</label>
    </ligand>
</feature>
<reference evidence="3" key="1">
    <citation type="submission" date="2019-03" db="EMBL/GenBank/DDBJ databases">
        <title>Lake Tanganyika Metagenome-Assembled Genomes (MAGs).</title>
        <authorList>
            <person name="Tran P."/>
        </authorList>
    </citation>
    <scope>NUCLEOTIDE SEQUENCE</scope>
    <source>
        <strain evidence="3">K_DeepCast_150m_m2_040</strain>
    </source>
</reference>
<dbReference type="PIRSF" id="PIRSF004789">
    <property type="entry name" value="DR1281"/>
    <property type="match status" value="1"/>
</dbReference>
<keyword evidence="2" id="KW-0479">Metal-binding</keyword>
<dbReference type="PANTHER" id="PTHR36303:SF1">
    <property type="entry name" value="2',3'-CYCLIC-NUCLEOTIDE 2'-PHOSPHODIESTERASE"/>
    <property type="match status" value="1"/>
</dbReference>
<feature type="binding site" evidence="2">
    <location>
        <position position="49"/>
    </location>
    <ligand>
        <name>Fe cation</name>
        <dbReference type="ChEBI" id="CHEBI:24875"/>
        <label>1</label>
    </ligand>
</feature>
<dbReference type="GO" id="GO:0046872">
    <property type="term" value="F:metal ion binding"/>
    <property type="evidence" value="ECO:0007669"/>
    <property type="project" value="UniProtKB-KW"/>
</dbReference>
<dbReference type="GO" id="GO:0004113">
    <property type="term" value="F:2',3'-cyclic-nucleotide 3'-phosphodiesterase activity"/>
    <property type="evidence" value="ECO:0007669"/>
    <property type="project" value="TreeGrafter"/>
</dbReference>
<proteinExistence type="predicted"/>
<gene>
    <name evidence="3" type="ORF">FJY68_04055</name>
</gene>
<dbReference type="InterPro" id="IPR029052">
    <property type="entry name" value="Metallo-depent_PP-like"/>
</dbReference>
<evidence type="ECO:0000313" key="3">
    <source>
        <dbReference type="EMBL" id="MBM3331010.1"/>
    </source>
</evidence>
<dbReference type="PANTHER" id="PTHR36303">
    <property type="entry name" value="2',3'-CYCLIC-NUCLEOTIDE 2'-PHOSPHODIESTERASE"/>
    <property type="match status" value="1"/>
</dbReference>
<feature type="binding site" evidence="2">
    <location>
        <position position="196"/>
    </location>
    <ligand>
        <name>Fe cation</name>
        <dbReference type="ChEBI" id="CHEBI:24875"/>
        <label>1</label>
    </ligand>
</feature>
<feature type="binding site" evidence="2">
    <location>
        <position position="194"/>
    </location>
    <ligand>
        <name>Fe cation</name>
        <dbReference type="ChEBI" id="CHEBI:24875"/>
        <label>2</label>
    </ligand>
</feature>
<protein>
    <submittedName>
        <fullName evidence="3">TIGR00282 family metallophosphoesterase</fullName>
    </submittedName>
</protein>